<feature type="region of interest" description="Disordered" evidence="1">
    <location>
        <begin position="208"/>
        <end position="233"/>
    </location>
</feature>
<dbReference type="RefSeq" id="WP_055154743.1">
    <property type="nucleotide sequence ID" value="NZ_CYZU01000048.1"/>
</dbReference>
<organism evidence="2 3">
    <name type="scientific">Faecalicatena contorta</name>
    <dbReference type="NCBI Taxonomy" id="39482"/>
    <lineage>
        <taxon>Bacteria</taxon>
        <taxon>Bacillati</taxon>
        <taxon>Bacillota</taxon>
        <taxon>Clostridia</taxon>
        <taxon>Lachnospirales</taxon>
        <taxon>Lachnospiraceae</taxon>
        <taxon>Faecalicatena</taxon>
    </lineage>
</organism>
<dbReference type="EMBL" id="CYZU01000048">
    <property type="protein sequence ID" value="CUO99256.1"/>
    <property type="molecule type" value="Genomic_DNA"/>
</dbReference>
<reference evidence="2 3" key="1">
    <citation type="submission" date="2015-09" db="EMBL/GenBank/DDBJ databases">
        <authorList>
            <consortium name="Pathogen Informatics"/>
        </authorList>
    </citation>
    <scope>NUCLEOTIDE SEQUENCE [LARGE SCALE GENOMIC DNA]</scope>
    <source>
        <strain evidence="2 3">2789STDY5834876</strain>
    </source>
</reference>
<name>A0A174JM71_9FIRM</name>
<dbReference type="AlphaFoldDB" id="A0A174JM71"/>
<dbReference type="Proteomes" id="UP000095544">
    <property type="component" value="Unassembled WGS sequence"/>
</dbReference>
<evidence type="ECO:0000313" key="2">
    <source>
        <dbReference type="EMBL" id="CUO99256.1"/>
    </source>
</evidence>
<dbReference type="STRING" id="39482.ERS852491_03950"/>
<proteinExistence type="predicted"/>
<evidence type="ECO:0000256" key="1">
    <source>
        <dbReference type="SAM" id="MobiDB-lite"/>
    </source>
</evidence>
<feature type="compositionally biased region" description="Basic and acidic residues" evidence="1">
    <location>
        <begin position="223"/>
        <end position="233"/>
    </location>
</feature>
<gene>
    <name evidence="2" type="ORF">ERS852491_03950</name>
</gene>
<dbReference type="OrthoDB" id="2061178at2"/>
<sequence length="233" mass="27198">MSKITERAVEEENTVEVYESDIDLYLHLYEEEKKVKCYDINQMRWNSVLMYIYRHVFKPIDNPSNIRHRSNSTINYNDPDMINSICDHYINLCYEYGKEISIAGFSKLTGIDESTIYAWANSETRSYVYYDLEGDVIPDIAYWKMRHQGEEYRQKLSSAHSDIYKKLSNERETCLTAMTLQGNIGALAKGKIEKGWVEGSLVLHREQDGNATRTAEQIASDYQEPKQLPDKDF</sequence>
<accession>A0A174JM71</accession>
<evidence type="ECO:0000313" key="3">
    <source>
        <dbReference type="Proteomes" id="UP000095544"/>
    </source>
</evidence>
<protein>
    <submittedName>
        <fullName evidence="2">Uncharacterized protein</fullName>
    </submittedName>
</protein>